<gene>
    <name evidence="3" type="ORF">ACHHYP_00656</name>
</gene>
<evidence type="ECO:0000259" key="2">
    <source>
        <dbReference type="Pfam" id="PF21044"/>
    </source>
</evidence>
<dbReference type="PANTHER" id="PTHR23161:SF2">
    <property type="entry name" value="PROTEIN CIP2A"/>
    <property type="match status" value="1"/>
</dbReference>
<feature type="coiled-coil region" evidence="1">
    <location>
        <begin position="642"/>
        <end position="711"/>
    </location>
</feature>
<feature type="domain" description="CIP2A N-terminal" evidence="2">
    <location>
        <begin position="141"/>
        <end position="236"/>
    </location>
</feature>
<keyword evidence="4" id="KW-1185">Reference proteome</keyword>
<reference evidence="3 4" key="1">
    <citation type="journal article" date="2014" name="Genome Biol. Evol.">
        <title>The secreted proteins of Achlya hypogyna and Thraustotheca clavata identify the ancestral oomycete secretome and reveal gene acquisitions by horizontal gene transfer.</title>
        <authorList>
            <person name="Misner I."/>
            <person name="Blouin N."/>
            <person name="Leonard G."/>
            <person name="Richards T.A."/>
            <person name="Lane C.E."/>
        </authorList>
    </citation>
    <scope>NUCLEOTIDE SEQUENCE [LARGE SCALE GENOMIC DNA]</scope>
    <source>
        <strain evidence="3 4">ATCC 48635</strain>
    </source>
</reference>
<evidence type="ECO:0000313" key="3">
    <source>
        <dbReference type="EMBL" id="OQS01491.1"/>
    </source>
</evidence>
<dbReference type="STRING" id="1202772.A0A1V9ZU49"/>
<dbReference type="Proteomes" id="UP000243579">
    <property type="component" value="Unassembled WGS sequence"/>
</dbReference>
<name>A0A1V9ZU49_ACHHY</name>
<evidence type="ECO:0000313" key="4">
    <source>
        <dbReference type="Proteomes" id="UP000243579"/>
    </source>
</evidence>
<dbReference type="InterPro" id="IPR042510">
    <property type="entry name" value="CIP2A"/>
</dbReference>
<protein>
    <recommendedName>
        <fullName evidence="2">CIP2A N-terminal domain-containing protein</fullName>
    </recommendedName>
</protein>
<organism evidence="3 4">
    <name type="scientific">Achlya hypogyna</name>
    <name type="common">Oomycete</name>
    <name type="synonym">Protoachlya hypogyna</name>
    <dbReference type="NCBI Taxonomy" id="1202772"/>
    <lineage>
        <taxon>Eukaryota</taxon>
        <taxon>Sar</taxon>
        <taxon>Stramenopiles</taxon>
        <taxon>Oomycota</taxon>
        <taxon>Saprolegniomycetes</taxon>
        <taxon>Saprolegniales</taxon>
        <taxon>Achlyaceae</taxon>
        <taxon>Achlya</taxon>
    </lineage>
</organism>
<dbReference type="Pfam" id="PF21044">
    <property type="entry name" value="CIP2A_N"/>
    <property type="match status" value="1"/>
</dbReference>
<dbReference type="AlphaFoldDB" id="A0A1V9ZU49"/>
<dbReference type="PANTHER" id="PTHR23161">
    <property type="entry name" value="PROTEIN CIP2A"/>
    <property type="match status" value="1"/>
</dbReference>
<keyword evidence="1" id="KW-0175">Coiled coil</keyword>
<comment type="caution">
    <text evidence="3">The sequence shown here is derived from an EMBL/GenBank/DDBJ whole genome shotgun (WGS) entry which is preliminary data.</text>
</comment>
<proteinExistence type="predicted"/>
<feature type="coiled-coil region" evidence="1">
    <location>
        <begin position="796"/>
        <end position="914"/>
    </location>
</feature>
<accession>A0A1V9ZU49</accession>
<dbReference type="EMBL" id="JNBR01000006">
    <property type="protein sequence ID" value="OQS01491.1"/>
    <property type="molecule type" value="Genomic_DNA"/>
</dbReference>
<dbReference type="OrthoDB" id="73401at2759"/>
<evidence type="ECO:0000256" key="1">
    <source>
        <dbReference type="SAM" id="Coils"/>
    </source>
</evidence>
<dbReference type="InterPro" id="IPR048701">
    <property type="entry name" value="CIP2A_N"/>
</dbReference>
<sequence length="959" mass="106898">MIAGDPRRTSSFLGHLGTTRREVHAIAEAFVSSYHNPALRGTLDGAQHELRVGLRSTQFVEHIKALPSSTFQALVDVVARMSIDSESNRLEEEMLVVLGTITPGVLVGYPTPPLAKLLQALIHTLIRDILHDTDVDSEAQDTAFLIHLQTLAGCLHGNVGVRLFVAELPERKDLVRTLAVMLNRTDDSSVLIYSMSILARLVLSEPVGRKLFQAKNVDQALGLICTVVADKDNTVLLLSLDNVATKERIGLQTASVDLLADLATQPWILAAFEASEELRHLTHTLLQDRFHLHEGSALGLQIAIYYLTTLAGLSHRFRRDLVKQVPNLSLALPVVLHPIPSIATAAAQFFVTLLGDDRAVVDALVDTCPELADGASREPASLQPTLTDLFRRLHTTIAVLVREVGDVDTDAFDDLITSPDYEYAVQVCQLLSRLSQDRRVWAMSVELVNMTQLTALAQREAQFMASLSAERWLQFTPRFSLAFLTLIGTLLLHNDLRDDAVLREFNHVLQIPEVAAMVSRGLCQYENKQWTRDVLGFLRKFLSQAKSQAFHERINLMTLADGLFAYHQRVHDVVTTARSAVDKADAALAGVSKQLDAAKAELDVATTAGAEALAHERELRQRLEVDLAQQLAAKDRAVAAVQKAHEVQIARYQQQLEAADLQLEAKDRALEKQQRALQENRLHRCSTEEENKGLRRKLHVLEMRIDEVAEAHASTRLDVGAKEQARRELQIEFENMSEAFAAQSAELLSLQEEMATTRAATREREAKMEATYKQLVLLAKAHQLQSDEFSKTIEERDQLEAQVSATRDALASLTRRFEDQRAQLQTSIEATAALDAAVARSEQRRHEEQTTAEALLRERDELQRQCQQLMNEALAKDRRLAEAVHALSAKDKIIDERKDDVRRLKLELEKHTQLQAMIHQLSSHSSEASAPATLSQQLPAPFYAPAYAPGFVPESQFSQ</sequence>